<dbReference type="PANTHER" id="PTHR19328:SF75">
    <property type="entry name" value="ALDOSE SUGAR DEHYDROGENASE YLII"/>
    <property type="match status" value="1"/>
</dbReference>
<dbReference type="InterPro" id="IPR012938">
    <property type="entry name" value="Glc/Sorbosone_DH"/>
</dbReference>
<dbReference type="RefSeq" id="WP_168824353.1">
    <property type="nucleotide sequence ID" value="NZ_JABAEB010000004.1"/>
</dbReference>
<keyword evidence="4" id="KW-1185">Reference proteome</keyword>
<feature type="domain" description="Glucose/Sorbosone dehydrogenase" evidence="2">
    <location>
        <begin position="67"/>
        <end position="398"/>
    </location>
</feature>
<name>A0ABX1KN13_9GAMM</name>
<evidence type="ECO:0000256" key="1">
    <source>
        <dbReference type="SAM" id="SignalP"/>
    </source>
</evidence>
<dbReference type="SUPFAM" id="SSF50952">
    <property type="entry name" value="Soluble quinoprotein glucose dehydrogenase"/>
    <property type="match status" value="1"/>
</dbReference>
<evidence type="ECO:0000313" key="4">
    <source>
        <dbReference type="Proteomes" id="UP000527352"/>
    </source>
</evidence>
<gene>
    <name evidence="3" type="ORF">HGO26_07725</name>
</gene>
<comment type="caution">
    <text evidence="3">The sequence shown here is derived from an EMBL/GenBank/DDBJ whole genome shotgun (WGS) entry which is preliminary data.</text>
</comment>
<dbReference type="PANTHER" id="PTHR19328">
    <property type="entry name" value="HEDGEHOG-INTERACTING PROTEIN"/>
    <property type="match status" value="1"/>
</dbReference>
<dbReference type="Pfam" id="PF07995">
    <property type="entry name" value="GSDH"/>
    <property type="match status" value="1"/>
</dbReference>
<dbReference type="InterPro" id="IPR011041">
    <property type="entry name" value="Quinoprot_gluc/sorb_DH_b-prop"/>
</dbReference>
<dbReference type="Gene3D" id="2.120.10.30">
    <property type="entry name" value="TolB, C-terminal domain"/>
    <property type="match status" value="1"/>
</dbReference>
<feature type="chain" id="PRO_5046796638" evidence="1">
    <location>
        <begin position="47"/>
        <end position="403"/>
    </location>
</feature>
<keyword evidence="1" id="KW-0732">Signal</keyword>
<reference evidence="3 4" key="1">
    <citation type="submission" date="2020-04" db="EMBL/GenBank/DDBJ databases">
        <title>The first description of lens atrophy caused by putative novel Shewanella sp. that is a new emerging pathogen for cultured rainbow trout?</title>
        <authorList>
            <person name="Saticioglu I.B."/>
            <person name="Duman M."/>
            <person name="Altun S."/>
        </authorList>
    </citation>
    <scope>NUCLEOTIDE SEQUENCE [LARGE SCALE GENOMIC DNA]</scope>
    <source>
        <strain evidence="3 4">S-1</strain>
    </source>
</reference>
<proteinExistence type="predicted"/>
<feature type="signal peptide" evidence="1">
    <location>
        <begin position="1"/>
        <end position="46"/>
    </location>
</feature>
<evidence type="ECO:0000313" key="3">
    <source>
        <dbReference type="EMBL" id="NLQ22767.1"/>
    </source>
</evidence>
<dbReference type="Proteomes" id="UP000527352">
    <property type="component" value="Unassembled WGS sequence"/>
</dbReference>
<sequence length="403" mass="43843">MKLMTLKLRTLRLSKLMPKTLKLSTLNLALCLIACSPAIYTETASAATISVKTETGNIQVKTIAQGLENVWGMAFLPDGSMLVTERAGRMRIVSTAGKVGEPLTGLPPMYAKGQGGLLDVVLAPDFTSSKKIYFSYSEPAEADASEFNSTAVSFATLNGNKLENLTRVFSQQPKVNSGHHFGSRLVWAPDGTMFITLGDRYSEKDSAQTLDNHLGKVVRIHADGSVPKDNPFVNTAGALPEIWSIGHRNMQGAAINPISKVLWTGEHGPQGGDELNIDQAAKNYGWPVITYGENYGGGKIGEGTHKAGMEQPVYKWVPSIATAGFMFYTGDKFPQWQNNLLLASLKGKTLVRLVLDGDKIIKEERLLKTELGQRLRSVVQGPDGLIYLVTDEAKSKIYQLSPQ</sequence>
<dbReference type="EMBL" id="JABAEB010000004">
    <property type="protein sequence ID" value="NLQ22767.1"/>
    <property type="molecule type" value="Genomic_DNA"/>
</dbReference>
<organism evidence="3 4">
    <name type="scientific">Shewanella oncorhynchi</name>
    <dbReference type="NCBI Taxonomy" id="2726434"/>
    <lineage>
        <taxon>Bacteria</taxon>
        <taxon>Pseudomonadati</taxon>
        <taxon>Pseudomonadota</taxon>
        <taxon>Gammaproteobacteria</taxon>
        <taxon>Alteromonadales</taxon>
        <taxon>Shewanellaceae</taxon>
        <taxon>Shewanella</taxon>
    </lineage>
</organism>
<accession>A0ABX1KN13</accession>
<dbReference type="InterPro" id="IPR011042">
    <property type="entry name" value="6-blade_b-propeller_TolB-like"/>
</dbReference>
<protein>
    <submittedName>
        <fullName evidence="3">PQQ-dependent sugar dehydrogenase</fullName>
    </submittedName>
</protein>
<evidence type="ECO:0000259" key="2">
    <source>
        <dbReference type="Pfam" id="PF07995"/>
    </source>
</evidence>